<sequence>MAEESLNVPVPLSDMLLTLQRELSRVNDESSVAAEGESRALITEDVSFKIQFKFTPVPATGEGDEATIDSILVDEEGAHEMVLEGKISTKVELR</sequence>
<name>A0A7X1B7Y1_9BACT</name>
<evidence type="ECO:0000313" key="1">
    <source>
        <dbReference type="EMBL" id="MBC2607316.1"/>
    </source>
</evidence>
<accession>A0A7X1B7Y1</accession>
<dbReference type="AlphaFoldDB" id="A0A7X1B7Y1"/>
<dbReference type="RefSeq" id="WP_185661165.1">
    <property type="nucleotide sequence ID" value="NZ_CAWPOO010000012.1"/>
</dbReference>
<evidence type="ECO:0000313" key="2">
    <source>
        <dbReference type="Proteomes" id="UP000526501"/>
    </source>
</evidence>
<gene>
    <name evidence="1" type="ORF">H5P27_14790</name>
</gene>
<dbReference type="Proteomes" id="UP000526501">
    <property type="component" value="Unassembled WGS sequence"/>
</dbReference>
<comment type="caution">
    <text evidence="1">The sequence shown here is derived from an EMBL/GenBank/DDBJ whole genome shotgun (WGS) entry which is preliminary data.</text>
</comment>
<protein>
    <submittedName>
        <fullName evidence="1">Uncharacterized protein</fullName>
    </submittedName>
</protein>
<dbReference type="EMBL" id="JACHVC010000012">
    <property type="protein sequence ID" value="MBC2607316.1"/>
    <property type="molecule type" value="Genomic_DNA"/>
</dbReference>
<organism evidence="1 2">
    <name type="scientific">Pelagicoccus albus</name>
    <dbReference type="NCBI Taxonomy" id="415222"/>
    <lineage>
        <taxon>Bacteria</taxon>
        <taxon>Pseudomonadati</taxon>
        <taxon>Verrucomicrobiota</taxon>
        <taxon>Opitutia</taxon>
        <taxon>Puniceicoccales</taxon>
        <taxon>Pelagicoccaceae</taxon>
        <taxon>Pelagicoccus</taxon>
    </lineage>
</organism>
<keyword evidence="2" id="KW-1185">Reference proteome</keyword>
<reference evidence="1 2" key="1">
    <citation type="submission" date="2020-07" db="EMBL/GenBank/DDBJ databases">
        <authorList>
            <person name="Feng X."/>
        </authorList>
    </citation>
    <scope>NUCLEOTIDE SEQUENCE [LARGE SCALE GENOMIC DNA]</scope>
    <source>
        <strain evidence="1 2">JCM23202</strain>
    </source>
</reference>
<proteinExistence type="predicted"/>